<proteinExistence type="predicted"/>
<reference evidence="1 2" key="1">
    <citation type="submission" date="2017-03" db="EMBL/GenBank/DDBJ databases">
        <authorList>
            <person name="Regsiter A."/>
            <person name="William W."/>
        </authorList>
    </citation>
    <scope>NUCLEOTIDE SEQUENCE [LARGE SCALE GENOMIC DNA]</scope>
    <source>
        <strain evidence="1">PRJEB5721</strain>
    </source>
</reference>
<dbReference type="Proteomes" id="UP000193925">
    <property type="component" value="Chromosome AFERRI"/>
</dbReference>
<dbReference type="EMBL" id="LT841305">
    <property type="protein sequence ID" value="SMH66602.1"/>
    <property type="molecule type" value="Genomic_DNA"/>
</dbReference>
<name>A0ABY1MS57_9PROT</name>
<evidence type="ECO:0000313" key="2">
    <source>
        <dbReference type="Proteomes" id="UP000193925"/>
    </source>
</evidence>
<protein>
    <submittedName>
        <fullName evidence="1">Uncharacterized protein</fullName>
    </submittedName>
</protein>
<organism evidence="1 2">
    <name type="scientific">Acidithiobacillus ferrivorans</name>
    <dbReference type="NCBI Taxonomy" id="160808"/>
    <lineage>
        <taxon>Bacteria</taxon>
        <taxon>Pseudomonadati</taxon>
        <taxon>Pseudomonadota</taxon>
        <taxon>Acidithiobacillia</taxon>
        <taxon>Acidithiobacillales</taxon>
        <taxon>Acidithiobacillaceae</taxon>
        <taxon>Acidithiobacillus</taxon>
    </lineage>
</organism>
<keyword evidence="2" id="KW-1185">Reference proteome</keyword>
<evidence type="ECO:0000313" key="1">
    <source>
        <dbReference type="EMBL" id="SMH66602.1"/>
    </source>
</evidence>
<accession>A0ABY1MS57</accession>
<gene>
    <name evidence="1" type="ORF">AFERRI_30334</name>
</gene>
<sequence length="160" mass="18168">MSGRFEFQMLIDPDLGPILNEYPKNAIDPYCTGLPPGDRRHLPHGIDYKQCRRGFGQNGRPEEDRRGVRFPKEGLARACNEQSQVPGDCQFEKNQGLQIRDVHMEIIFANEQHAEGLQNSYKPQDSGHRENTMHIPSHRFGIQPGVPRVPALAKRLCLSP</sequence>